<accession>A0ABQ0T1C6</accession>
<gene>
    <name evidence="1" type="ORF">BFO01nite_07340</name>
</gene>
<dbReference type="EMBL" id="BJOL01000003">
    <property type="protein sequence ID" value="GED56602.1"/>
    <property type="molecule type" value="Genomic_DNA"/>
</dbReference>
<proteinExistence type="predicted"/>
<sequence>MLECYGIYCAWIRSDGGGDGMDKIKQAQINGFLQAFALLNLHTNHGYTFEWNELEYHDDILTAFTYSFNLEGDKNLGEVRLIPLDDWKAKLEKTCDDWFFEIGYPYHQFDSSLKFDPKHCINGFITLLSDFFEGNLMVYKVECQPNFWYEAIWDDYIFYSNKRLFLLHFGVSD</sequence>
<name>A0ABQ0T1C6_9BACL</name>
<evidence type="ECO:0000313" key="2">
    <source>
        <dbReference type="Proteomes" id="UP000319498"/>
    </source>
</evidence>
<reference evidence="1 2" key="1">
    <citation type="submission" date="2019-06" db="EMBL/GenBank/DDBJ databases">
        <title>Whole genome shotgun sequence of Brevibacillus formosus NBRC 15716.</title>
        <authorList>
            <person name="Hosoyama A."/>
            <person name="Uohara A."/>
            <person name="Ohji S."/>
            <person name="Ichikawa N."/>
        </authorList>
    </citation>
    <scope>NUCLEOTIDE SEQUENCE [LARGE SCALE GENOMIC DNA]</scope>
    <source>
        <strain evidence="1 2">NBRC 15716</strain>
    </source>
</reference>
<keyword evidence="2" id="KW-1185">Reference proteome</keyword>
<protein>
    <submittedName>
        <fullName evidence="1">Uncharacterized protein</fullName>
    </submittedName>
</protein>
<evidence type="ECO:0000313" key="1">
    <source>
        <dbReference type="EMBL" id="GED56602.1"/>
    </source>
</evidence>
<dbReference type="Proteomes" id="UP000319498">
    <property type="component" value="Unassembled WGS sequence"/>
</dbReference>
<comment type="caution">
    <text evidence="1">The sequence shown here is derived from an EMBL/GenBank/DDBJ whole genome shotgun (WGS) entry which is preliminary data.</text>
</comment>
<organism evidence="1 2">
    <name type="scientific">Brevibacillus formosus</name>
    <dbReference type="NCBI Taxonomy" id="54913"/>
    <lineage>
        <taxon>Bacteria</taxon>
        <taxon>Bacillati</taxon>
        <taxon>Bacillota</taxon>
        <taxon>Bacilli</taxon>
        <taxon>Bacillales</taxon>
        <taxon>Paenibacillaceae</taxon>
        <taxon>Brevibacillus</taxon>
    </lineage>
</organism>